<accession>A0A2C9VQJ2</accession>
<feature type="repeat" description="PPR" evidence="2">
    <location>
        <begin position="120"/>
        <end position="150"/>
    </location>
</feature>
<keyword evidence="5" id="KW-1185">Reference proteome</keyword>
<reference evidence="5" key="1">
    <citation type="journal article" date="2016" name="Nat. Biotechnol.">
        <title>Sequencing wild and cultivated cassava and related species reveals extensive interspecific hybridization and genetic diversity.</title>
        <authorList>
            <person name="Bredeson J.V."/>
            <person name="Lyons J.B."/>
            <person name="Prochnik S.E."/>
            <person name="Wu G.A."/>
            <person name="Ha C.M."/>
            <person name="Edsinger-Gonzales E."/>
            <person name="Grimwood J."/>
            <person name="Schmutz J."/>
            <person name="Rabbi I.Y."/>
            <person name="Egesi C."/>
            <person name="Nauluvula P."/>
            <person name="Lebot V."/>
            <person name="Ndunguru J."/>
            <person name="Mkamilo G."/>
            <person name="Bart R.S."/>
            <person name="Setter T.L."/>
            <person name="Gleadow R.M."/>
            <person name="Kulakow P."/>
            <person name="Ferguson M.E."/>
            <person name="Rounsley S."/>
            <person name="Rokhsar D.S."/>
        </authorList>
    </citation>
    <scope>NUCLEOTIDE SEQUENCE [LARGE SCALE GENOMIC DNA]</scope>
    <source>
        <strain evidence="5">cv. AM560-2</strain>
    </source>
</reference>
<evidence type="ECO:0000313" key="5">
    <source>
        <dbReference type="Proteomes" id="UP000091857"/>
    </source>
</evidence>
<dbReference type="NCBIfam" id="TIGR00756">
    <property type="entry name" value="PPR"/>
    <property type="match status" value="3"/>
</dbReference>
<evidence type="ECO:0000256" key="1">
    <source>
        <dbReference type="ARBA" id="ARBA00022737"/>
    </source>
</evidence>
<feature type="region of interest" description="Disordered" evidence="3">
    <location>
        <begin position="16"/>
        <end position="50"/>
    </location>
</feature>
<evidence type="ECO:0008006" key="6">
    <source>
        <dbReference type="Google" id="ProtNLM"/>
    </source>
</evidence>
<dbReference type="Gramene" id="Manes.06G136400.1.v8.1">
    <property type="protein sequence ID" value="Manes.06G136400.1.v8.1.CDS.1"/>
    <property type="gene ID" value="Manes.06G136400.v8.1"/>
</dbReference>
<feature type="repeat" description="PPR" evidence="2">
    <location>
        <begin position="321"/>
        <end position="355"/>
    </location>
</feature>
<dbReference type="FunFam" id="1.25.40.10:FF:000729">
    <property type="entry name" value="Pentatricopeptide repeat-containing protein At4g25270, chloroplastic"/>
    <property type="match status" value="1"/>
</dbReference>
<dbReference type="InterPro" id="IPR046960">
    <property type="entry name" value="PPR_At4g14850-like_plant"/>
</dbReference>
<dbReference type="Gene3D" id="1.25.40.10">
    <property type="entry name" value="Tetratricopeptide repeat domain"/>
    <property type="match status" value="4"/>
</dbReference>
<dbReference type="AlphaFoldDB" id="A0A2C9VQJ2"/>
<dbReference type="PANTHER" id="PTHR24015">
    <property type="entry name" value="OS07G0578800 PROTEIN-RELATED"/>
    <property type="match status" value="1"/>
</dbReference>
<sequence length="519" mass="58962">MVTIFQTSSMTLYASRSRKSRKQKQLERRHEREHLSRNRNTLSFPSSSPTPLLINYKPQTLTKLQALDNVVKDLEYSIGKGIKIDTQIFSSLLETCYQLNAIDHGIRIHHLTPTNLLRKNPGIASKLLRLYASCGLMDEAHKLFDEMAKRNESAFAWNSVIAGYAELGLYEDAIALYFQMEEEGVEPDQFTFPRVLKACGGLGLIQVGEAVHRDLVRLGFASNGYALNALVDMYAKCGDIVKARRIFDKIPCKVSVSWNSMLTGYIRHGLRVEALQTFRMMLQDGIELDSVAISSILANVSSPQLGFQIHGWIVRRGMEWDLSITNSLILMYSSYGKLDRARWLFEHMPERDVVSWNSIISAHCRDPEVLSYFERMEKDVALPDNITFVSILSACAHLGLVKDGEKLFALMRKKYRIEPIMEHYACMVNLYGRAGLISEAYAIITDKMEFDAGPTVWGALLYACYLHTNVDIAEIAAQTLFELEPDNEHNFELLMKIYGDAGRLEDVERVKTMMIDRGL</sequence>
<proteinExistence type="predicted"/>
<keyword evidence="1" id="KW-0677">Repeat</keyword>
<dbReference type="SUPFAM" id="SSF48452">
    <property type="entry name" value="TPR-like"/>
    <property type="match status" value="1"/>
</dbReference>
<dbReference type="EMBL" id="CM004392">
    <property type="protein sequence ID" value="OAY48159.1"/>
    <property type="molecule type" value="Genomic_DNA"/>
</dbReference>
<dbReference type="OrthoDB" id="1882394at2759"/>
<dbReference type="PROSITE" id="PS51375">
    <property type="entry name" value="PPR"/>
    <property type="match status" value="4"/>
</dbReference>
<evidence type="ECO:0000313" key="4">
    <source>
        <dbReference type="EMBL" id="OAY48159.1"/>
    </source>
</evidence>
<dbReference type="PANTHER" id="PTHR24015:SF2028">
    <property type="entry name" value="REPEAT-CONTAINING PROTEIN, PUTATIVE-RELATED"/>
    <property type="match status" value="1"/>
</dbReference>
<dbReference type="FunFam" id="1.25.40.10:FF:000285">
    <property type="entry name" value="Pentatricopeptide repeat-containing protein, chloroplastic"/>
    <property type="match status" value="1"/>
</dbReference>
<dbReference type="InterPro" id="IPR046848">
    <property type="entry name" value="E_motif"/>
</dbReference>
<evidence type="ECO:0000256" key="2">
    <source>
        <dbReference type="PROSITE-ProRule" id="PRU00708"/>
    </source>
</evidence>
<dbReference type="GO" id="GO:0009451">
    <property type="term" value="P:RNA modification"/>
    <property type="evidence" value="ECO:0007669"/>
    <property type="project" value="InterPro"/>
</dbReference>
<feature type="repeat" description="PPR" evidence="2">
    <location>
        <begin position="254"/>
        <end position="288"/>
    </location>
</feature>
<evidence type="ECO:0000256" key="3">
    <source>
        <dbReference type="SAM" id="MobiDB-lite"/>
    </source>
</evidence>
<comment type="caution">
    <text evidence="4">The sequence shown here is derived from an EMBL/GenBank/DDBJ whole genome shotgun (WGS) entry which is preliminary data.</text>
</comment>
<dbReference type="OMA" id="EPDNEYN"/>
<feature type="compositionally biased region" description="Basic and acidic residues" evidence="3">
    <location>
        <begin position="24"/>
        <end position="36"/>
    </location>
</feature>
<name>A0A2C9VQJ2_MANES</name>
<dbReference type="Pfam" id="PF20431">
    <property type="entry name" value="E_motif"/>
    <property type="match status" value="1"/>
</dbReference>
<dbReference type="STRING" id="3983.A0A2C9VQJ2"/>
<dbReference type="InterPro" id="IPR011990">
    <property type="entry name" value="TPR-like_helical_dom_sf"/>
</dbReference>
<dbReference type="Proteomes" id="UP000091857">
    <property type="component" value="Chromosome 6"/>
</dbReference>
<organism evidence="4 5">
    <name type="scientific">Manihot esculenta</name>
    <name type="common">Cassava</name>
    <name type="synonym">Jatropha manihot</name>
    <dbReference type="NCBI Taxonomy" id="3983"/>
    <lineage>
        <taxon>Eukaryota</taxon>
        <taxon>Viridiplantae</taxon>
        <taxon>Streptophyta</taxon>
        <taxon>Embryophyta</taxon>
        <taxon>Tracheophyta</taxon>
        <taxon>Spermatophyta</taxon>
        <taxon>Magnoliopsida</taxon>
        <taxon>eudicotyledons</taxon>
        <taxon>Gunneridae</taxon>
        <taxon>Pentapetalae</taxon>
        <taxon>rosids</taxon>
        <taxon>fabids</taxon>
        <taxon>Malpighiales</taxon>
        <taxon>Euphorbiaceae</taxon>
        <taxon>Crotonoideae</taxon>
        <taxon>Manihoteae</taxon>
        <taxon>Manihot</taxon>
    </lineage>
</organism>
<dbReference type="FunFam" id="1.25.40.10:FF:001788">
    <property type="entry name" value="Pentatricopeptide repeat-containing protein At4g25270, chloroplastic"/>
    <property type="match status" value="1"/>
</dbReference>
<feature type="compositionally biased region" description="Low complexity" evidence="3">
    <location>
        <begin position="38"/>
        <end position="50"/>
    </location>
</feature>
<dbReference type="GO" id="GO:0003723">
    <property type="term" value="F:RNA binding"/>
    <property type="evidence" value="ECO:0007669"/>
    <property type="project" value="InterPro"/>
</dbReference>
<dbReference type="InterPro" id="IPR002885">
    <property type="entry name" value="PPR_rpt"/>
</dbReference>
<dbReference type="Pfam" id="PF13041">
    <property type="entry name" value="PPR_2"/>
    <property type="match status" value="1"/>
</dbReference>
<protein>
    <recommendedName>
        <fullName evidence="6">Pentacotripeptide-repeat region of PRORP domain-containing protein</fullName>
    </recommendedName>
</protein>
<gene>
    <name evidence="4" type="ORF">MANES_06G136400v8</name>
</gene>
<feature type="repeat" description="PPR" evidence="2">
    <location>
        <begin position="153"/>
        <end position="187"/>
    </location>
</feature>
<dbReference type="Pfam" id="PF01535">
    <property type="entry name" value="PPR"/>
    <property type="match status" value="5"/>
</dbReference>